<protein>
    <submittedName>
        <fullName evidence="3">Aldehyde dehydrogenase family protein</fullName>
    </submittedName>
</protein>
<name>A0ABY6D6M7_9RHOB</name>
<feature type="domain" description="Aldehyde dehydrogenase" evidence="2">
    <location>
        <begin position="5"/>
        <end position="452"/>
    </location>
</feature>
<gene>
    <name evidence="3" type="ORF">N7U68_11710</name>
</gene>
<dbReference type="CDD" id="cd07102">
    <property type="entry name" value="ALDH_EDX86601"/>
    <property type="match status" value="1"/>
</dbReference>
<keyword evidence="4" id="KW-1185">Reference proteome</keyword>
<dbReference type="Gene3D" id="3.40.605.10">
    <property type="entry name" value="Aldehyde Dehydrogenase, Chain A, domain 1"/>
    <property type="match status" value="1"/>
</dbReference>
<dbReference type="SUPFAM" id="SSF53720">
    <property type="entry name" value="ALDH-like"/>
    <property type="match status" value="1"/>
</dbReference>
<sequence>MGQVLKCISPIDGSVFAEREVLTQAAAQAVADKARAAQAAWAARPLEDRIALVMAGVAAVGAMNDEVVPELAHMMGRPVRYGGEFGGFDERASHMAQIAADALADIEVGEDATFKRYIRRIPHGVVFVVAPWNYPYMTAINTVAPALIAGNAVMLKHATQTLLVGERMARAFHAAGVPEDVFQNVFLDHDTTSALIAARAFDFVNFTGSVGGGRAMEQAAAGTFTPVSTELGGKDPGYVMEDADLDSAVDTLIDGAMFNSGQCCCGIERIYVHDSLYDAFVEKAVKIVSGYKLGNPLEAETTLGPMANVRFAQEVRAQIDEAIAAGAVAQIDRFAEDDGGAYLTPQILTDVTHEMRVMRDESFGPVVGIMKVSGDDEAIALMNDSEFGLTASLWTADVERAQAVGDRIETGTVFMNRADYLDPGLCWTGCKNTGRGGGLSVIGYHNLTRPKSYHLKKVTS</sequence>
<evidence type="ECO:0000313" key="3">
    <source>
        <dbReference type="EMBL" id="UXX81790.1"/>
    </source>
</evidence>
<evidence type="ECO:0000313" key="4">
    <source>
        <dbReference type="Proteomes" id="UP001064087"/>
    </source>
</evidence>
<reference evidence="3" key="1">
    <citation type="submission" date="2022-10" db="EMBL/GenBank/DDBJ databases">
        <title>Roseovarius pelagicus sp. nov., isolated from Arctic seawater.</title>
        <authorList>
            <person name="Hong Y.W."/>
            <person name="Hwang C.Y."/>
        </authorList>
    </citation>
    <scope>NUCLEOTIDE SEQUENCE</scope>
    <source>
        <strain evidence="3">HL-MP18</strain>
    </source>
</reference>
<dbReference type="InterPro" id="IPR016161">
    <property type="entry name" value="Ald_DH/histidinol_DH"/>
</dbReference>
<dbReference type="InterPro" id="IPR016163">
    <property type="entry name" value="Ald_DH_C"/>
</dbReference>
<keyword evidence="1" id="KW-0560">Oxidoreductase</keyword>
<dbReference type="EMBL" id="CP106738">
    <property type="protein sequence ID" value="UXX81790.1"/>
    <property type="molecule type" value="Genomic_DNA"/>
</dbReference>
<dbReference type="Pfam" id="PF00171">
    <property type="entry name" value="Aldedh"/>
    <property type="match status" value="1"/>
</dbReference>
<organism evidence="3 4">
    <name type="scientific">Roseovarius pelagicus</name>
    <dbReference type="NCBI Taxonomy" id="2980108"/>
    <lineage>
        <taxon>Bacteria</taxon>
        <taxon>Pseudomonadati</taxon>
        <taxon>Pseudomonadota</taxon>
        <taxon>Alphaproteobacteria</taxon>
        <taxon>Rhodobacterales</taxon>
        <taxon>Roseobacteraceae</taxon>
        <taxon>Roseovarius</taxon>
    </lineage>
</organism>
<dbReference type="InterPro" id="IPR015590">
    <property type="entry name" value="Aldehyde_DH_dom"/>
</dbReference>
<evidence type="ECO:0000259" key="2">
    <source>
        <dbReference type="Pfam" id="PF00171"/>
    </source>
</evidence>
<accession>A0ABY6D6M7</accession>
<dbReference type="Proteomes" id="UP001064087">
    <property type="component" value="Chromosome"/>
</dbReference>
<dbReference type="InterPro" id="IPR016162">
    <property type="entry name" value="Ald_DH_N"/>
</dbReference>
<dbReference type="RefSeq" id="WP_263046908.1">
    <property type="nucleotide sequence ID" value="NZ_CP106738.1"/>
</dbReference>
<proteinExistence type="predicted"/>
<dbReference type="PANTHER" id="PTHR11699">
    <property type="entry name" value="ALDEHYDE DEHYDROGENASE-RELATED"/>
    <property type="match status" value="1"/>
</dbReference>
<evidence type="ECO:0000256" key="1">
    <source>
        <dbReference type="ARBA" id="ARBA00023002"/>
    </source>
</evidence>
<dbReference type="Gene3D" id="3.40.309.10">
    <property type="entry name" value="Aldehyde Dehydrogenase, Chain A, domain 2"/>
    <property type="match status" value="1"/>
</dbReference>